<evidence type="ECO:0000256" key="33">
    <source>
        <dbReference type="PIRNR" id="PIRNR000332"/>
    </source>
</evidence>
<dbReference type="AlphaFoldDB" id="A0A7M7HIS0"/>
<evidence type="ECO:0000256" key="14">
    <source>
        <dbReference type="ARBA" id="ARBA00023002"/>
    </source>
</evidence>
<evidence type="ECO:0000256" key="16">
    <source>
        <dbReference type="ARBA" id="ARBA00023098"/>
    </source>
</evidence>
<dbReference type="Gene3D" id="3.50.50.60">
    <property type="entry name" value="FAD/NAD(P)-binding domain"/>
    <property type="match status" value="1"/>
</dbReference>
<evidence type="ECO:0000256" key="23">
    <source>
        <dbReference type="ARBA" id="ARBA00047855"/>
    </source>
</evidence>
<evidence type="ECO:0000256" key="22">
    <source>
        <dbReference type="ARBA" id="ARBA00047574"/>
    </source>
</evidence>
<evidence type="ECO:0000256" key="30">
    <source>
        <dbReference type="ARBA" id="ARBA00048990"/>
    </source>
</evidence>
<evidence type="ECO:0000256" key="18">
    <source>
        <dbReference type="ARBA" id="ARBA00045722"/>
    </source>
</evidence>
<evidence type="ECO:0000256" key="31">
    <source>
        <dbReference type="ARBA" id="ARBA00049443"/>
    </source>
</evidence>
<sequence length="535" mass="60413">MEPVKRVAVIGAGVSGLVSVKACLEEGLEPVCYERNDEIGGIWVYRDKNPNGQTDAAIYEGLVTNSSKEMMCFSDFPFPREWAPYIQGKQLNEYYHAYAKQFDLNRHIHLNTEVLCVEKTKDHDTTGRWSVLVRNQDGTESESLFDAVMVCTSIFNKPFVPTYPGMDVFRGETCHSKDFRKGERFEDKTVLAVGGSHSAGDMAVNSSRFAKQVYLSTRTGTWLANRMQSNGLPRDMTIHRRYMTHVPVNWKLKRFEQDSVQRVDPTLIGIRSSKRYGTTTVMINDDLGTMVLSGKIKTKPGIDHFTETGVVFKDGSTIEELDAVVFATGFQICNPYISHDIVPDRLEDLEMFHFVWPAKEKHHTLAAIGFIMIVGPHAPALELQARWAVQVFKKNVGLPPREVMMKEITGRKMGTFKRFGKHKIQTLPLPYQDIIAGFIGARPDLRSLIFSDPWLAYELFFGPAYPAGYRLFGPHTWSKAREHIARGIDNVVFPTKTRSVETAQSAGSIFRLTVNGFLKTAFMALMIIFILSVLT</sequence>
<evidence type="ECO:0000256" key="15">
    <source>
        <dbReference type="ARBA" id="ARBA00023033"/>
    </source>
</evidence>
<dbReference type="OrthoDB" id="66881at2759"/>
<evidence type="ECO:0000256" key="19">
    <source>
        <dbReference type="ARBA" id="ARBA00045957"/>
    </source>
</evidence>
<keyword evidence="10 33" id="KW-0274">FAD</keyword>
<evidence type="ECO:0000256" key="7">
    <source>
        <dbReference type="ARBA" id="ARBA00022630"/>
    </source>
</evidence>
<keyword evidence="12 33" id="KW-0521">NADP</keyword>
<dbReference type="EnsemblMetazoa" id="XM_011662279">
    <property type="protein sequence ID" value="XP_011660581"/>
    <property type="gene ID" value="LOC588371"/>
</dbReference>
<dbReference type="SUPFAM" id="SSF51905">
    <property type="entry name" value="FAD/NAD(P)-binding domain"/>
    <property type="match status" value="2"/>
</dbReference>
<keyword evidence="11" id="KW-0492">Microsome</keyword>
<dbReference type="RefSeq" id="XP_030853382.1">
    <property type="nucleotide sequence ID" value="XM_030997522.1"/>
</dbReference>
<dbReference type="GO" id="GO:0004497">
    <property type="term" value="F:monooxygenase activity"/>
    <property type="evidence" value="ECO:0000318"/>
    <property type="project" value="GO_Central"/>
</dbReference>
<evidence type="ECO:0000256" key="1">
    <source>
        <dbReference type="ARBA" id="ARBA00001974"/>
    </source>
</evidence>
<dbReference type="InterPro" id="IPR020946">
    <property type="entry name" value="Flavin_mOase-like"/>
</dbReference>
<comment type="catalytic activity">
    <reaction evidence="27">
        <text>trimethylamine + NADPH + O2 = trimethylamine N-oxide + NADP(+) + H2O</text>
        <dbReference type="Rhea" id="RHEA:31979"/>
        <dbReference type="ChEBI" id="CHEBI:15377"/>
        <dbReference type="ChEBI" id="CHEBI:15379"/>
        <dbReference type="ChEBI" id="CHEBI:15724"/>
        <dbReference type="ChEBI" id="CHEBI:57783"/>
        <dbReference type="ChEBI" id="CHEBI:58349"/>
        <dbReference type="ChEBI" id="CHEBI:58389"/>
        <dbReference type="EC" id="1.14.13.148"/>
    </reaction>
    <physiologicalReaction direction="left-to-right" evidence="27">
        <dbReference type="Rhea" id="RHEA:31980"/>
    </physiologicalReaction>
</comment>
<keyword evidence="6" id="KW-0597">Phosphoprotein</keyword>
<comment type="catalytic activity">
    <reaction evidence="29">
        <text>(2E)-geranial + NADPH + O2 + H(+) = (1E)-2,6-dimethylhepta-1,5-dien-1-yl formate + NADP(+) + H2O</text>
        <dbReference type="Rhea" id="RHEA:54860"/>
        <dbReference type="ChEBI" id="CHEBI:15377"/>
        <dbReference type="ChEBI" id="CHEBI:15378"/>
        <dbReference type="ChEBI" id="CHEBI:15379"/>
        <dbReference type="ChEBI" id="CHEBI:16980"/>
        <dbReference type="ChEBI" id="CHEBI:57783"/>
        <dbReference type="ChEBI" id="CHEBI:58349"/>
        <dbReference type="ChEBI" id="CHEBI:138375"/>
    </reaction>
    <physiologicalReaction direction="left-to-right" evidence="29">
        <dbReference type="Rhea" id="RHEA:54861"/>
    </physiologicalReaction>
</comment>
<keyword evidence="13 35" id="KW-1133">Transmembrane helix</keyword>
<dbReference type="GO" id="GO:0016174">
    <property type="term" value="F:NAD(P)H oxidase H2O2-forming activity"/>
    <property type="evidence" value="ECO:0007669"/>
    <property type="project" value="UniProtKB-EC"/>
</dbReference>
<dbReference type="PRINTS" id="PR01125">
    <property type="entry name" value="FMOXYGENASE5"/>
</dbReference>
<evidence type="ECO:0000256" key="9">
    <source>
        <dbReference type="ARBA" id="ARBA00022824"/>
    </source>
</evidence>
<evidence type="ECO:0000256" key="3">
    <source>
        <dbReference type="ARBA" id="ARBA00004524"/>
    </source>
</evidence>
<dbReference type="InterPro" id="IPR000960">
    <property type="entry name" value="Flavin_mOase"/>
</dbReference>
<dbReference type="Proteomes" id="UP000007110">
    <property type="component" value="Unassembled WGS sequence"/>
</dbReference>
<dbReference type="Pfam" id="PF00743">
    <property type="entry name" value="FMO-like"/>
    <property type="match status" value="1"/>
</dbReference>
<name>A0A7M7HIS0_STRPU</name>
<keyword evidence="16" id="KW-0443">Lipid metabolism</keyword>
<feature type="transmembrane region" description="Helical" evidence="35">
    <location>
        <begin position="516"/>
        <end position="534"/>
    </location>
</feature>
<comment type="catalytic activity">
    <reaction evidence="23">
        <text>sulcatone + NADPH + O2 + H(+) = 4-methylpent-3-en-1-yl acetate + NADP(+) + H2O</text>
        <dbReference type="Rhea" id="RHEA:54864"/>
        <dbReference type="ChEBI" id="CHEBI:15377"/>
        <dbReference type="ChEBI" id="CHEBI:15378"/>
        <dbReference type="ChEBI" id="CHEBI:15379"/>
        <dbReference type="ChEBI" id="CHEBI:16310"/>
        <dbReference type="ChEBI" id="CHEBI:57783"/>
        <dbReference type="ChEBI" id="CHEBI:58349"/>
        <dbReference type="ChEBI" id="CHEBI:138373"/>
    </reaction>
    <physiologicalReaction direction="left-to-right" evidence="23">
        <dbReference type="Rhea" id="RHEA:54865"/>
    </physiologicalReaction>
</comment>
<comment type="catalytic activity">
    <reaction evidence="20">
        <text>hypotaurine + NADH + O2 + H(+) = taurine + NAD(+) + H2O</text>
        <dbReference type="Rhea" id="RHEA:74111"/>
        <dbReference type="ChEBI" id="CHEBI:15377"/>
        <dbReference type="ChEBI" id="CHEBI:15378"/>
        <dbReference type="ChEBI" id="CHEBI:15379"/>
        <dbReference type="ChEBI" id="CHEBI:57540"/>
        <dbReference type="ChEBI" id="CHEBI:57853"/>
        <dbReference type="ChEBI" id="CHEBI:57945"/>
        <dbReference type="ChEBI" id="CHEBI:507393"/>
        <dbReference type="EC" id="1.14.13.8"/>
    </reaction>
    <physiologicalReaction direction="left-to-right" evidence="20">
        <dbReference type="Rhea" id="RHEA:74112"/>
    </physiologicalReaction>
</comment>
<evidence type="ECO:0000256" key="25">
    <source>
        <dbReference type="ARBA" id="ARBA00047977"/>
    </source>
</evidence>
<dbReference type="PRINTS" id="PR00370">
    <property type="entry name" value="FMOXYGENASE"/>
</dbReference>
<comment type="catalytic activity">
    <reaction evidence="24">
        <text>NADPH + O2 + H(+) = H2O2 + NADP(+)</text>
        <dbReference type="Rhea" id="RHEA:11260"/>
        <dbReference type="ChEBI" id="CHEBI:15378"/>
        <dbReference type="ChEBI" id="CHEBI:15379"/>
        <dbReference type="ChEBI" id="CHEBI:16240"/>
        <dbReference type="ChEBI" id="CHEBI:57783"/>
        <dbReference type="ChEBI" id="CHEBI:58349"/>
        <dbReference type="EC" id="1.6.3.1"/>
    </reaction>
    <physiologicalReaction direction="left-to-right" evidence="24">
        <dbReference type="Rhea" id="RHEA:11261"/>
    </physiologicalReaction>
</comment>
<comment type="catalytic activity">
    <reaction evidence="30">
        <text>heptan-4-one + NADPH + O2 + H(+) = propyl butanoate + NADP(+) + H2O</text>
        <dbReference type="Rhea" id="RHEA:54852"/>
        <dbReference type="ChEBI" id="CHEBI:15377"/>
        <dbReference type="ChEBI" id="CHEBI:15378"/>
        <dbReference type="ChEBI" id="CHEBI:15379"/>
        <dbReference type="ChEBI" id="CHEBI:57783"/>
        <dbReference type="ChEBI" id="CHEBI:58349"/>
        <dbReference type="ChEBI" id="CHEBI:89484"/>
        <dbReference type="ChEBI" id="CHEBI:89719"/>
    </reaction>
    <physiologicalReaction direction="left-to-right" evidence="30">
        <dbReference type="Rhea" id="RHEA:54853"/>
    </physiologicalReaction>
</comment>
<dbReference type="EnsemblMetazoa" id="XM_030997522">
    <property type="protein sequence ID" value="XP_030853382"/>
    <property type="gene ID" value="LOC588371"/>
</dbReference>
<dbReference type="KEGG" id="spu:588371"/>
<keyword evidence="5" id="KW-0488">Methylation</keyword>
<evidence type="ECO:0000256" key="27">
    <source>
        <dbReference type="ARBA" id="ARBA00048088"/>
    </source>
</evidence>
<comment type="catalytic activity">
    <reaction evidence="26">
        <text>hypotaurine + NADPH + O2 + H(+) = taurine + NADP(+) + H2O</text>
        <dbReference type="Rhea" id="RHEA:69819"/>
        <dbReference type="ChEBI" id="CHEBI:15377"/>
        <dbReference type="ChEBI" id="CHEBI:15378"/>
        <dbReference type="ChEBI" id="CHEBI:15379"/>
        <dbReference type="ChEBI" id="CHEBI:57783"/>
        <dbReference type="ChEBI" id="CHEBI:57853"/>
        <dbReference type="ChEBI" id="CHEBI:58349"/>
        <dbReference type="ChEBI" id="CHEBI:507393"/>
        <dbReference type="EC" id="1.14.13.8"/>
    </reaction>
    <physiologicalReaction direction="left-to-right" evidence="26">
        <dbReference type="Rhea" id="RHEA:69820"/>
    </physiologicalReaction>
</comment>
<keyword evidence="7 33" id="KW-0285">Flavoprotein</keyword>
<keyword evidence="8 35" id="KW-0812">Transmembrane</keyword>
<evidence type="ECO:0000313" key="37">
    <source>
        <dbReference type="Proteomes" id="UP000007110"/>
    </source>
</evidence>
<evidence type="ECO:0000256" key="2">
    <source>
        <dbReference type="ARBA" id="ARBA00004389"/>
    </source>
</evidence>
<protein>
    <recommendedName>
        <fullName evidence="34">Flavin-containing monooxygenase</fullName>
        <ecNumber evidence="34">1.-.-.-</ecNumber>
    </recommendedName>
</protein>
<dbReference type="EC" id="1.-.-.-" evidence="34"/>
<comment type="cofactor">
    <cofactor evidence="1 33 34">
        <name>FAD</name>
        <dbReference type="ChEBI" id="CHEBI:57692"/>
    </cofactor>
</comment>
<evidence type="ECO:0000256" key="20">
    <source>
        <dbReference type="ARBA" id="ARBA00047338"/>
    </source>
</evidence>
<comment type="catalytic activity">
    <reaction evidence="21">
        <text>hexan-3-one + NADPH + O2 + H(+) = propyl propanoate + NADP(+) + H2O</text>
        <dbReference type="Rhea" id="RHEA:54848"/>
        <dbReference type="ChEBI" id="CHEBI:15377"/>
        <dbReference type="ChEBI" id="CHEBI:15378"/>
        <dbReference type="ChEBI" id="CHEBI:15379"/>
        <dbReference type="ChEBI" id="CHEBI:57783"/>
        <dbReference type="ChEBI" id="CHEBI:58349"/>
        <dbReference type="ChEBI" id="CHEBI:89828"/>
        <dbReference type="ChEBI" id="CHEBI:89891"/>
    </reaction>
    <physiologicalReaction direction="left-to-right" evidence="21">
        <dbReference type="Rhea" id="RHEA:54849"/>
    </physiologicalReaction>
</comment>
<comment type="subcellular location">
    <subcellularLocation>
        <location evidence="2">Endoplasmic reticulum membrane</location>
        <topology evidence="2">Single-pass membrane protein</topology>
    </subcellularLocation>
    <subcellularLocation>
        <location evidence="3">Microsome membrane</location>
    </subcellularLocation>
</comment>
<evidence type="ECO:0000256" key="35">
    <source>
        <dbReference type="SAM" id="Phobius"/>
    </source>
</evidence>
<keyword evidence="9 33" id="KW-0256">Endoplasmic reticulum</keyword>
<dbReference type="GO" id="GO:0006629">
    <property type="term" value="P:lipid metabolic process"/>
    <property type="evidence" value="ECO:0007669"/>
    <property type="project" value="UniProtKB-KW"/>
</dbReference>
<reference evidence="37" key="1">
    <citation type="submission" date="2015-02" db="EMBL/GenBank/DDBJ databases">
        <title>Genome sequencing for Strongylocentrotus purpuratus.</title>
        <authorList>
            <person name="Murali S."/>
            <person name="Liu Y."/>
            <person name="Vee V."/>
            <person name="English A."/>
            <person name="Wang M."/>
            <person name="Skinner E."/>
            <person name="Han Y."/>
            <person name="Muzny D.M."/>
            <person name="Worley K.C."/>
            <person name="Gibbs R.A."/>
        </authorList>
    </citation>
    <scope>NUCLEOTIDE SEQUENCE</scope>
</reference>
<keyword evidence="15 33" id="KW-0503">Monooxygenase</keyword>
<evidence type="ECO:0000256" key="10">
    <source>
        <dbReference type="ARBA" id="ARBA00022827"/>
    </source>
</evidence>
<evidence type="ECO:0000256" key="21">
    <source>
        <dbReference type="ARBA" id="ARBA00047426"/>
    </source>
</evidence>
<evidence type="ECO:0000256" key="29">
    <source>
        <dbReference type="ARBA" id="ARBA00048989"/>
    </source>
</evidence>
<evidence type="ECO:0000256" key="4">
    <source>
        <dbReference type="ARBA" id="ARBA00009183"/>
    </source>
</evidence>
<comment type="catalytic activity">
    <reaction evidence="31">
        <text>N,N-dimethylaniline + NADPH + O2 + H(+) = N,N-dimethylaniline N-oxide + NADP(+) + H2O</text>
        <dbReference type="Rhea" id="RHEA:24468"/>
        <dbReference type="ChEBI" id="CHEBI:15377"/>
        <dbReference type="ChEBI" id="CHEBI:15378"/>
        <dbReference type="ChEBI" id="CHEBI:15379"/>
        <dbReference type="ChEBI" id="CHEBI:16269"/>
        <dbReference type="ChEBI" id="CHEBI:17735"/>
        <dbReference type="ChEBI" id="CHEBI:57783"/>
        <dbReference type="ChEBI" id="CHEBI:58349"/>
        <dbReference type="EC" id="1.14.13.8"/>
    </reaction>
    <physiologicalReaction direction="left-to-right" evidence="31">
        <dbReference type="Rhea" id="RHEA:24469"/>
    </physiologicalReaction>
</comment>
<dbReference type="InterPro" id="IPR002257">
    <property type="entry name" value="Flavin_mOase_5"/>
</dbReference>
<dbReference type="InParanoid" id="A0A7M7HIS0"/>
<evidence type="ECO:0000256" key="26">
    <source>
        <dbReference type="ARBA" id="ARBA00048041"/>
    </source>
</evidence>
<keyword evidence="14 33" id="KW-0560">Oxidoreductase</keyword>
<evidence type="ECO:0000256" key="11">
    <source>
        <dbReference type="ARBA" id="ARBA00022848"/>
    </source>
</evidence>
<evidence type="ECO:0000256" key="6">
    <source>
        <dbReference type="ARBA" id="ARBA00022553"/>
    </source>
</evidence>
<dbReference type="GO" id="GO:0005789">
    <property type="term" value="C:endoplasmic reticulum membrane"/>
    <property type="evidence" value="ECO:0007669"/>
    <property type="project" value="UniProtKB-SubCell"/>
</dbReference>
<dbReference type="GO" id="GO:0050660">
    <property type="term" value="F:flavin adenine dinucleotide binding"/>
    <property type="evidence" value="ECO:0007669"/>
    <property type="project" value="InterPro"/>
</dbReference>
<organism evidence="36 37">
    <name type="scientific">Strongylocentrotus purpuratus</name>
    <name type="common">Purple sea urchin</name>
    <dbReference type="NCBI Taxonomy" id="7668"/>
    <lineage>
        <taxon>Eukaryota</taxon>
        <taxon>Metazoa</taxon>
        <taxon>Echinodermata</taxon>
        <taxon>Eleutherozoa</taxon>
        <taxon>Echinozoa</taxon>
        <taxon>Echinoidea</taxon>
        <taxon>Euechinoidea</taxon>
        <taxon>Echinacea</taxon>
        <taxon>Camarodonta</taxon>
        <taxon>Echinidea</taxon>
        <taxon>Strongylocentrotidae</taxon>
        <taxon>Strongylocentrotus</taxon>
    </lineage>
</organism>
<proteinExistence type="inferred from homology"/>
<evidence type="ECO:0000256" key="13">
    <source>
        <dbReference type="ARBA" id="ARBA00022989"/>
    </source>
</evidence>
<dbReference type="GO" id="GO:0050661">
    <property type="term" value="F:NADP binding"/>
    <property type="evidence" value="ECO:0007669"/>
    <property type="project" value="InterPro"/>
</dbReference>
<dbReference type="PANTHER" id="PTHR23023">
    <property type="entry name" value="DIMETHYLANILINE MONOOXYGENASE"/>
    <property type="match status" value="1"/>
</dbReference>
<keyword evidence="37" id="KW-1185">Reference proteome</keyword>
<evidence type="ECO:0000313" key="36">
    <source>
        <dbReference type="EnsemblMetazoa" id="XP_011660581"/>
    </source>
</evidence>
<dbReference type="FunFam" id="3.50.50.60:FF:000159">
    <property type="entry name" value="Dimethylaniline monooxygenase [N-oxide-forming]"/>
    <property type="match status" value="1"/>
</dbReference>
<dbReference type="OMA" id="CAMPNSA"/>
<evidence type="ECO:0000256" key="8">
    <source>
        <dbReference type="ARBA" id="ARBA00022692"/>
    </source>
</evidence>
<dbReference type="GeneID" id="588371"/>
<dbReference type="GO" id="GO:0034899">
    <property type="term" value="F:trimethylamine monooxygenase activity"/>
    <property type="evidence" value="ECO:0007669"/>
    <property type="project" value="UniProtKB-EC"/>
</dbReference>
<comment type="catalytic activity">
    <reaction evidence="25">
        <text>hexan-3-one + NADPH + O2 + H(+) = ethyl butanoate + NADP(+) + H2O</text>
        <dbReference type="Rhea" id="RHEA:54844"/>
        <dbReference type="ChEBI" id="CHEBI:15377"/>
        <dbReference type="ChEBI" id="CHEBI:15378"/>
        <dbReference type="ChEBI" id="CHEBI:15379"/>
        <dbReference type="ChEBI" id="CHEBI:57783"/>
        <dbReference type="ChEBI" id="CHEBI:58349"/>
        <dbReference type="ChEBI" id="CHEBI:88764"/>
        <dbReference type="ChEBI" id="CHEBI:89891"/>
    </reaction>
    <physiologicalReaction direction="left-to-right" evidence="25">
        <dbReference type="Rhea" id="RHEA:54845"/>
    </physiologicalReaction>
</comment>
<dbReference type="GO" id="GO:0004499">
    <property type="term" value="F:N,N-dimethylaniline monooxygenase activity"/>
    <property type="evidence" value="ECO:0007669"/>
    <property type="project" value="UniProtKB-UniRule"/>
</dbReference>
<dbReference type="InterPro" id="IPR036188">
    <property type="entry name" value="FAD/NAD-bd_sf"/>
</dbReference>
<evidence type="ECO:0000256" key="28">
    <source>
        <dbReference type="ARBA" id="ARBA00048459"/>
    </source>
</evidence>
<accession>A0A7M7HIS0</accession>
<reference evidence="36" key="2">
    <citation type="submission" date="2021-01" db="UniProtKB">
        <authorList>
            <consortium name="EnsemblMetazoa"/>
        </authorList>
    </citation>
    <scope>IDENTIFICATION</scope>
</reference>
<comment type="function">
    <text evidence="19">Broad spectrum monooxygenase that catalyzes the oxygenation of a wide variety of nitrogen- and sulfur-containing compounds including xenobiotics. Catalyzes the S-oxygenation of hypotaurine to produce taurine, an organic osmolyte involved in cell volume regulation as well as a variety of cytoprotective and developmental processes. In vitro, catalyzes the N-oxygenation of trimethylamine (TMA) to produce trimethylamine N-oxide (TMAO) and could therefore participate to the detoxification of this compound that is generated by the action of gut microbiota from dietary precursors such as choline, choline containing compounds, betaine or L-carnitine.</text>
</comment>
<dbReference type="InterPro" id="IPR050346">
    <property type="entry name" value="FMO-like"/>
</dbReference>
<comment type="catalytic activity">
    <reaction evidence="28">
        <text>octan-3-one + NADPH + O2 + H(+) = ethyl hexanoate + NADP(+) + H2O</text>
        <dbReference type="Rhea" id="RHEA:54856"/>
        <dbReference type="ChEBI" id="CHEBI:15377"/>
        <dbReference type="ChEBI" id="CHEBI:15378"/>
        <dbReference type="ChEBI" id="CHEBI:15379"/>
        <dbReference type="ChEBI" id="CHEBI:57783"/>
        <dbReference type="ChEBI" id="CHEBI:58349"/>
        <dbReference type="ChEBI" id="CHEBI:80946"/>
        <dbReference type="ChEBI" id="CHEBI:86055"/>
    </reaction>
    <physiologicalReaction direction="left-to-right" evidence="28">
        <dbReference type="Rhea" id="RHEA:54857"/>
    </physiologicalReaction>
</comment>
<comment type="similarity">
    <text evidence="4 33 34">Belongs to the FMO family.</text>
</comment>
<dbReference type="RefSeq" id="XP_011660581.1">
    <property type="nucleotide sequence ID" value="XM_011662279.2"/>
</dbReference>
<evidence type="ECO:0000256" key="24">
    <source>
        <dbReference type="ARBA" id="ARBA00047864"/>
    </source>
</evidence>
<dbReference type="PIRSF" id="PIRSF000332">
    <property type="entry name" value="FMO"/>
    <property type="match status" value="1"/>
</dbReference>
<comment type="catalytic activity">
    <reaction evidence="22">
        <text>heptan-2-one + NADPH + O2 + H(+) = pentyl acetate + NADP(+) + H2O</text>
        <dbReference type="Rhea" id="RHEA:54836"/>
        <dbReference type="ChEBI" id="CHEBI:5672"/>
        <dbReference type="ChEBI" id="CHEBI:15377"/>
        <dbReference type="ChEBI" id="CHEBI:15378"/>
        <dbReference type="ChEBI" id="CHEBI:15379"/>
        <dbReference type="ChEBI" id="CHEBI:57783"/>
        <dbReference type="ChEBI" id="CHEBI:58349"/>
        <dbReference type="ChEBI" id="CHEBI:87362"/>
    </reaction>
    <physiologicalReaction direction="left-to-right" evidence="22">
        <dbReference type="Rhea" id="RHEA:54837"/>
    </physiologicalReaction>
</comment>
<evidence type="ECO:0000256" key="32">
    <source>
        <dbReference type="ARBA" id="ARBA00049475"/>
    </source>
</evidence>
<evidence type="ECO:0000256" key="17">
    <source>
        <dbReference type="ARBA" id="ARBA00023136"/>
    </source>
</evidence>
<comment type="catalytic activity">
    <reaction evidence="32">
        <text>octan-3-one + NADPH + O2 + H(+) = pentyl propanoate + NADP(+) + H2O</text>
        <dbReference type="Rhea" id="RHEA:54840"/>
        <dbReference type="ChEBI" id="CHEBI:15377"/>
        <dbReference type="ChEBI" id="CHEBI:15378"/>
        <dbReference type="ChEBI" id="CHEBI:15379"/>
        <dbReference type="ChEBI" id="CHEBI:57783"/>
        <dbReference type="ChEBI" id="CHEBI:58349"/>
        <dbReference type="ChEBI" id="CHEBI:80946"/>
        <dbReference type="ChEBI" id="CHEBI:87373"/>
    </reaction>
    <physiologicalReaction direction="left-to-right" evidence="32">
        <dbReference type="Rhea" id="RHEA:54841"/>
    </physiologicalReaction>
</comment>
<evidence type="ECO:0000256" key="34">
    <source>
        <dbReference type="RuleBase" id="RU361177"/>
    </source>
</evidence>
<evidence type="ECO:0000256" key="12">
    <source>
        <dbReference type="ARBA" id="ARBA00022857"/>
    </source>
</evidence>
<keyword evidence="17 33" id="KW-0472">Membrane</keyword>
<evidence type="ECO:0000256" key="5">
    <source>
        <dbReference type="ARBA" id="ARBA00022481"/>
    </source>
</evidence>
<comment type="function">
    <text evidence="18">Acts as a Baeyer-Villiger monooxygenase on a broad range of substrates. Catalyzes the insertion of an oxygen atom into a carbon-carbon bond adjacent to a carbonyl, which converts ketones to esters. Active on diverse carbonyl compounds, whereas soft nucleophiles are mostly non- or poorly reactive. In contrast with other forms of FMO it is non- or poorly active on 'classical' substrates such as drugs, pesticides, and dietary components containing soft nucleophilic heteroatoms. Able to oxidize drug molecules bearing a carbonyl group on an aliphatic chain, such as nabumetone and pentoxifylline. Also, in the absence of substrates, shows slow but yet significant NADPH oxidase activity. Acts as a positive modulator of cholesterol biosynthesis as well as glucose homeostasis, promoting metabolic aging via pleiotropic effects.</text>
</comment>